<dbReference type="Proteomes" id="UP000025227">
    <property type="component" value="Unplaced"/>
</dbReference>
<dbReference type="PANTHER" id="PTHR47027">
    <property type="entry name" value="REVERSE TRANSCRIPTASE DOMAIN-CONTAINING PROTEIN"/>
    <property type="match status" value="1"/>
</dbReference>
<dbReference type="PANTHER" id="PTHR47027:SF20">
    <property type="entry name" value="REVERSE TRANSCRIPTASE-LIKE PROTEIN WITH RNA-DIRECTED DNA POLYMERASE DOMAIN"/>
    <property type="match status" value="1"/>
</dbReference>
<evidence type="ECO:0000313" key="3">
    <source>
        <dbReference type="WBParaSite" id="HCON_00173060-00001"/>
    </source>
</evidence>
<evidence type="ECO:0000259" key="1">
    <source>
        <dbReference type="PROSITE" id="PS50878"/>
    </source>
</evidence>
<dbReference type="Pfam" id="PF00078">
    <property type="entry name" value="RVT_1"/>
    <property type="match status" value="1"/>
</dbReference>
<reference evidence="3" key="1">
    <citation type="submission" date="2020-12" db="UniProtKB">
        <authorList>
            <consortium name="WormBaseParasite"/>
        </authorList>
    </citation>
    <scope>IDENTIFICATION</scope>
    <source>
        <strain evidence="3">MHco3</strain>
    </source>
</reference>
<dbReference type="WBParaSite" id="HCON_00173060-00001">
    <property type="protein sequence ID" value="HCON_00173060-00001"/>
    <property type="gene ID" value="HCON_00173060"/>
</dbReference>
<dbReference type="InterPro" id="IPR000477">
    <property type="entry name" value="RT_dom"/>
</dbReference>
<protein>
    <submittedName>
        <fullName evidence="3">Reverse transcriptase domain-containing protein</fullName>
    </submittedName>
</protein>
<dbReference type="AlphaFoldDB" id="A0A7I4Z238"/>
<dbReference type="OrthoDB" id="410104at2759"/>
<evidence type="ECO:0000313" key="2">
    <source>
        <dbReference type="Proteomes" id="UP000025227"/>
    </source>
</evidence>
<name>A0A7I4Z238_HAECO</name>
<proteinExistence type="predicted"/>
<organism evidence="2 3">
    <name type="scientific">Haemonchus contortus</name>
    <name type="common">Barber pole worm</name>
    <dbReference type="NCBI Taxonomy" id="6289"/>
    <lineage>
        <taxon>Eukaryota</taxon>
        <taxon>Metazoa</taxon>
        <taxon>Ecdysozoa</taxon>
        <taxon>Nematoda</taxon>
        <taxon>Chromadorea</taxon>
        <taxon>Rhabditida</taxon>
        <taxon>Rhabditina</taxon>
        <taxon>Rhabditomorpha</taxon>
        <taxon>Strongyloidea</taxon>
        <taxon>Trichostrongylidae</taxon>
        <taxon>Haemonchus</taxon>
    </lineage>
</organism>
<feature type="domain" description="Reverse transcriptase" evidence="1">
    <location>
        <begin position="1"/>
        <end position="202"/>
    </location>
</feature>
<sequence>MGSCTALGPDRIKPEHLKCFPLVTVKTLTTLFTQYLSECKVLTSCKIISREYKTPLCLTSIDLQKAFDTVETEAAIGALGNRGVPTHIRMLRQLYDNFTVKISPFYREVIINVKRCVRQRVPSRPTFSSALERITRHLEREDLGVKVDGRYPHPLCFADDIVLITPNIEQAKRMLAESDSACGKIGLRLNLTKMMSMKLIGT</sequence>
<keyword evidence="2" id="KW-1185">Reference proteome</keyword>
<dbReference type="PROSITE" id="PS50878">
    <property type="entry name" value="RT_POL"/>
    <property type="match status" value="1"/>
</dbReference>
<accession>A0A7I4Z238</accession>